<evidence type="ECO:0000313" key="4">
    <source>
        <dbReference type="WormBase" id="Bm12830"/>
    </source>
</evidence>
<organism evidence="3">
    <name type="scientific">Brugia malayi</name>
    <name type="common">Filarial nematode worm</name>
    <dbReference type="NCBI Taxonomy" id="6279"/>
    <lineage>
        <taxon>Eukaryota</taxon>
        <taxon>Metazoa</taxon>
        <taxon>Ecdysozoa</taxon>
        <taxon>Nematoda</taxon>
        <taxon>Chromadorea</taxon>
        <taxon>Rhabditida</taxon>
        <taxon>Spirurina</taxon>
        <taxon>Spiruromorpha</taxon>
        <taxon>Filarioidea</taxon>
        <taxon>Onchocercidae</taxon>
        <taxon>Brugia</taxon>
    </lineage>
</organism>
<reference evidence="3" key="2">
    <citation type="submission" date="2012-12" db="EMBL/GenBank/DDBJ databases">
        <authorList>
            <person name="Gao Y.W."/>
            <person name="Fan S.T."/>
            <person name="Sun H.T."/>
            <person name="Wang Z."/>
            <person name="Gao X.L."/>
            <person name="Li Y.G."/>
            <person name="Wang T.C."/>
            <person name="Zhang K."/>
            <person name="Xu W.W."/>
            <person name="Yu Z.J."/>
            <person name="Xia X.Z."/>
        </authorList>
    </citation>
    <scope>NUCLEOTIDE SEQUENCE</scope>
    <source>
        <strain evidence="3">FR3</strain>
    </source>
</reference>
<evidence type="ECO:0000313" key="3">
    <source>
        <dbReference type="EMBL" id="CTP82066.1"/>
    </source>
</evidence>
<evidence type="ECO:0000256" key="2">
    <source>
        <dbReference type="SAM" id="Phobius"/>
    </source>
</evidence>
<accession>A0A0I9N7T3</accession>
<dbReference type="EMBL" id="LN857024">
    <property type="protein sequence ID" value="CTP82066.1"/>
    <property type="molecule type" value="Genomic_DNA"/>
</dbReference>
<evidence type="ECO:0000256" key="1">
    <source>
        <dbReference type="SAM" id="MobiDB-lite"/>
    </source>
</evidence>
<dbReference type="AlphaFoldDB" id="A0A0I9N7T3"/>
<keyword evidence="2" id="KW-0472">Membrane</keyword>
<keyword evidence="2" id="KW-0812">Transmembrane</keyword>
<proteinExistence type="predicted"/>
<feature type="compositionally biased region" description="Acidic residues" evidence="1">
    <location>
        <begin position="119"/>
        <end position="131"/>
    </location>
</feature>
<gene>
    <name evidence="3 4" type="ORF">Bm12830</name>
    <name evidence="3" type="ORF">BM_Bm12830</name>
</gene>
<feature type="transmembrane region" description="Helical" evidence="2">
    <location>
        <begin position="189"/>
        <end position="207"/>
    </location>
</feature>
<keyword evidence="2" id="KW-1133">Transmembrane helix</keyword>
<reference evidence="3" key="1">
    <citation type="journal article" date="2007" name="Science">
        <title>Draft genome of the filarial nematode parasite Brugia malayi.</title>
        <authorList>
            <person name="Ghedin E."/>
            <person name="Wang S."/>
            <person name="Spiro D."/>
            <person name="Caler E."/>
            <person name="Zhao Q."/>
            <person name="Crabtree J."/>
            <person name="Allen J.E."/>
            <person name="Delcher A.L."/>
            <person name="Guiliano D.B."/>
            <person name="Miranda-Saavedra D."/>
            <person name="Angiuoli S.V."/>
            <person name="Creasy T."/>
            <person name="Amedeo P."/>
            <person name="Haas B."/>
            <person name="El-Sayed N.M."/>
            <person name="Wortman J.R."/>
            <person name="Feldblyum T."/>
            <person name="Tallon L."/>
            <person name="Schatz M."/>
            <person name="Shumway M."/>
            <person name="Koo H."/>
            <person name="Salzberg S.L."/>
            <person name="Schobel S."/>
            <person name="Pertea M."/>
            <person name="Pop M."/>
            <person name="White O."/>
            <person name="Barton G.J."/>
            <person name="Carlow C.K."/>
            <person name="Crawford M.J."/>
            <person name="Daub J."/>
            <person name="Dimmic M.W."/>
            <person name="Estes C.F."/>
            <person name="Foster J.M."/>
            <person name="Ganatra M."/>
            <person name="Gregory W.F."/>
            <person name="Johnson N.M."/>
            <person name="Jin J."/>
            <person name="Komuniecki R."/>
            <person name="Korf I."/>
            <person name="Kumar S."/>
            <person name="Laney S."/>
            <person name="Li B.W."/>
            <person name="Li W."/>
            <person name="Lindblom T.H."/>
            <person name="Lustigman S."/>
            <person name="Ma D."/>
            <person name="Maina C.V."/>
            <person name="Martin D.M."/>
            <person name="McCarter J.P."/>
            <person name="McReynolds L."/>
            <person name="Mitreva M."/>
            <person name="Nutman T.B."/>
            <person name="Parkinson J."/>
            <person name="Peregrin-Alvarez J.M."/>
            <person name="Poole C."/>
            <person name="Ren Q."/>
            <person name="Saunders L."/>
            <person name="Sluder A.E."/>
            <person name="Smith K."/>
            <person name="Stanke M."/>
            <person name="Unnasch T.R."/>
            <person name="Ware J."/>
            <person name="Wei A.D."/>
            <person name="Weil G."/>
            <person name="Williams D.J."/>
            <person name="Zhang Y."/>
            <person name="Williams S.A."/>
            <person name="Fraser-Liggett C."/>
            <person name="Slatko B."/>
            <person name="Blaxter M.L."/>
            <person name="Scott A.L."/>
        </authorList>
    </citation>
    <scope>NUCLEOTIDE SEQUENCE</scope>
    <source>
        <strain evidence="3">FR3</strain>
    </source>
</reference>
<sequence>MNQCLWEVSNVFEYKYKDDTLERKSKVSQPYEPYNLRFEFSNRGTKGSVVIMCEEEAVVKDRTDAMEPCSRSMDDRLTRSPSISSFDTNHSSWSFVGEDDFDLLDQDEDDSASEVGVSEVEEEDEQIEEEDDGDISMITEDMLNDSYALTCTDFVKVSEQLDELSKCFDSPFAHILEDFALGRNLKFTAAYGISATAVAIIIFYYAFGIGKPESLSFTSAENVCFVNEDHLFGLQYRIAAPFFLRPFFEILLKLSIPAWSFFPFSIPKPHAIEPFPWILNSESISASQDEHGYFATNQCEYVSVEYRLNAVSETVRRYLRHTKKLKEPYRYESPVFGKTKHWLKKRNTNKILVEKKSNHDGRLQMDLHLVLSNSSENWNSTKTESSGHLESIKMEVAKFQNSPSIPKLILPFLRFSAHRFLIEPKLGLLAPVPLPELSMQREITSISRSIADLVHTEKKCFKAISDIKSIKSLGKKRNKLPYSADLSSSFVAVKLRESEKLRRSNSKKEVRQPKRVTSEVLLISSMKKVISRTVERAKVHRDKLLKQFKRVADNIVRKNRPKTFRMGEKTSISKERCMVNSTCNVLASLARTLAGITLFPAIVGQINAAKYINSLLDLSTCNGLRLVCEKCWWTRECCPKEICAFLPWQRHFNTKRFLASQGHKMFEAFEELGWSMSRKRKDGDAKPNFKLNHPNCFACSEKELRFGYDKKNSMERHSRKSDIQDRIH</sequence>
<feature type="region of interest" description="Disordered" evidence="1">
    <location>
        <begin position="111"/>
        <end position="131"/>
    </location>
</feature>
<dbReference type="OMA" id="RECCPKE"/>
<dbReference type="WormBase" id="Bm12830">
    <property type="protein sequence ID" value="BM46014"/>
    <property type="gene ID" value="WBGene00233091"/>
</dbReference>
<protein>
    <submittedName>
        <fullName evidence="3">Bm12830</fullName>
    </submittedName>
</protein>
<name>A0A0I9N7T3_BRUMA</name>